<reference evidence="2" key="1">
    <citation type="submission" date="2021-01" db="EMBL/GenBank/DDBJ databases">
        <authorList>
            <person name="Corre E."/>
            <person name="Pelletier E."/>
            <person name="Niang G."/>
            <person name="Scheremetjew M."/>
            <person name="Finn R."/>
            <person name="Kale V."/>
            <person name="Holt S."/>
            <person name="Cochrane G."/>
            <person name="Meng A."/>
            <person name="Brown T."/>
            <person name="Cohen L."/>
        </authorList>
    </citation>
    <scope>NUCLEOTIDE SEQUENCE</scope>
    <source>
        <strain evidence="2">UTEX LB 985</strain>
    </source>
</reference>
<evidence type="ECO:0000313" key="2">
    <source>
        <dbReference type="EMBL" id="CAD9439172.1"/>
    </source>
</evidence>
<protein>
    <submittedName>
        <fullName evidence="2">Uncharacterized protein</fullName>
    </submittedName>
</protein>
<accession>A0A7S2CYV3</accession>
<proteinExistence type="predicted"/>
<feature type="region of interest" description="Disordered" evidence="1">
    <location>
        <begin position="28"/>
        <end position="62"/>
    </location>
</feature>
<name>A0A7S2CYV3_9EUKA</name>
<gene>
    <name evidence="2" type="ORF">CBRE1094_LOCUS12553</name>
</gene>
<dbReference type="AlphaFoldDB" id="A0A7S2CYV3"/>
<organism evidence="2">
    <name type="scientific">Haptolina brevifila</name>
    <dbReference type="NCBI Taxonomy" id="156173"/>
    <lineage>
        <taxon>Eukaryota</taxon>
        <taxon>Haptista</taxon>
        <taxon>Haptophyta</taxon>
        <taxon>Prymnesiophyceae</taxon>
        <taxon>Prymnesiales</taxon>
        <taxon>Prymnesiaceae</taxon>
        <taxon>Haptolina</taxon>
    </lineage>
</organism>
<sequence length="276" mass="28697">MRDVITGILQVHGIAERRLASWILGEDAPPAKSSPLKPPPTKSLSTSKTQNKSPQPKPSVSATAAIKSNQDVEAAVGSFLSRYAAGWRPNGARPSAPAALPLAVIAPPHAQPHAQPHAHAQHTSSHLSHRAPSPYRSTHSACELPTASSLAPALKSLPLYSGSEPDALAADGISAAEGTQWARADGHAGGHPGGRVVDAIRNVSSSSVQVPGSECVVRIASPHAHAESHLHEALRPVLNAALSSPPLRAPLCELARRRDAVPERRDAPAEQCLALG</sequence>
<feature type="region of interest" description="Disordered" evidence="1">
    <location>
        <begin position="110"/>
        <end position="141"/>
    </location>
</feature>
<dbReference type="EMBL" id="HBGU01022963">
    <property type="protein sequence ID" value="CAD9439172.1"/>
    <property type="molecule type" value="Transcribed_RNA"/>
</dbReference>
<feature type="compositionally biased region" description="Polar residues" evidence="1">
    <location>
        <begin position="49"/>
        <end position="62"/>
    </location>
</feature>
<evidence type="ECO:0000256" key="1">
    <source>
        <dbReference type="SAM" id="MobiDB-lite"/>
    </source>
</evidence>
<feature type="compositionally biased region" description="Low complexity" evidence="1">
    <location>
        <begin position="110"/>
        <end position="122"/>
    </location>
</feature>